<dbReference type="Proteomes" id="UP001501822">
    <property type="component" value="Unassembled WGS sequence"/>
</dbReference>
<evidence type="ECO:0000256" key="1">
    <source>
        <dbReference type="ARBA" id="ARBA00006464"/>
    </source>
</evidence>
<feature type="domain" description="Bacterial sugar transferase" evidence="2">
    <location>
        <begin position="2"/>
        <end position="190"/>
    </location>
</feature>
<evidence type="ECO:0000313" key="3">
    <source>
        <dbReference type="EMBL" id="GAA0350990.1"/>
    </source>
</evidence>
<sequence length="196" mass="22283">MKHTADRMIALLSLVVLSPVLLAIAVTVLLSSPGPALFAHERIGLNGRPFRMWKFRSMRTGADEELATFLREHGRENEPLFKIPEDPRITSVGRVLRRWSLDELPQLWNVVLGHMSLVGPRPQVLAEVLLCDEQERRRLTVKPGLTGLWQVSGRSQVPWKEAVRMDLRYVERWSLLLDIRILARTLKAVISGRGAV</sequence>
<dbReference type="EMBL" id="BAAABM010000045">
    <property type="protein sequence ID" value="GAA0350990.1"/>
    <property type="molecule type" value="Genomic_DNA"/>
</dbReference>
<dbReference type="PANTHER" id="PTHR30576">
    <property type="entry name" value="COLANIC BIOSYNTHESIS UDP-GLUCOSE LIPID CARRIER TRANSFERASE"/>
    <property type="match status" value="1"/>
</dbReference>
<evidence type="ECO:0000313" key="4">
    <source>
        <dbReference type="Proteomes" id="UP001501822"/>
    </source>
</evidence>
<dbReference type="Pfam" id="PF02397">
    <property type="entry name" value="Bac_transf"/>
    <property type="match status" value="1"/>
</dbReference>
<dbReference type="RefSeq" id="WP_252806615.1">
    <property type="nucleotide sequence ID" value="NZ_BAAABM010000045.1"/>
</dbReference>
<comment type="similarity">
    <text evidence="1">Belongs to the bacterial sugar transferase family.</text>
</comment>
<dbReference type="PANTHER" id="PTHR30576:SF10">
    <property type="entry name" value="SLL5057 PROTEIN"/>
    <property type="match status" value="1"/>
</dbReference>
<evidence type="ECO:0000259" key="2">
    <source>
        <dbReference type="Pfam" id="PF02397"/>
    </source>
</evidence>
<reference evidence="4" key="1">
    <citation type="journal article" date="2019" name="Int. J. Syst. Evol. Microbiol.">
        <title>The Global Catalogue of Microorganisms (GCM) 10K type strain sequencing project: providing services to taxonomists for standard genome sequencing and annotation.</title>
        <authorList>
            <consortium name="The Broad Institute Genomics Platform"/>
            <consortium name="The Broad Institute Genome Sequencing Center for Infectious Disease"/>
            <person name="Wu L."/>
            <person name="Ma J."/>
        </authorList>
    </citation>
    <scope>NUCLEOTIDE SEQUENCE [LARGE SCALE GENOMIC DNA]</scope>
    <source>
        <strain evidence="4">JCM 3146</strain>
    </source>
</reference>
<organism evidence="3 4">
    <name type="scientific">Actinoallomurus spadix</name>
    <dbReference type="NCBI Taxonomy" id="79912"/>
    <lineage>
        <taxon>Bacteria</taxon>
        <taxon>Bacillati</taxon>
        <taxon>Actinomycetota</taxon>
        <taxon>Actinomycetes</taxon>
        <taxon>Streptosporangiales</taxon>
        <taxon>Thermomonosporaceae</taxon>
        <taxon>Actinoallomurus</taxon>
    </lineage>
</organism>
<accession>A0ABP3GRV3</accession>
<proteinExistence type="inferred from homology"/>
<dbReference type="InterPro" id="IPR003362">
    <property type="entry name" value="Bact_transf"/>
</dbReference>
<keyword evidence="4" id="KW-1185">Reference proteome</keyword>
<gene>
    <name evidence="3" type="ORF">GCM10010151_45780</name>
</gene>
<protein>
    <recommendedName>
        <fullName evidence="2">Bacterial sugar transferase domain-containing protein</fullName>
    </recommendedName>
</protein>
<name>A0ABP3GRV3_9ACTN</name>
<comment type="caution">
    <text evidence="3">The sequence shown here is derived from an EMBL/GenBank/DDBJ whole genome shotgun (WGS) entry which is preliminary data.</text>
</comment>